<dbReference type="Proteomes" id="UP001155901">
    <property type="component" value="Unassembled WGS sequence"/>
</dbReference>
<evidence type="ECO:0000313" key="6">
    <source>
        <dbReference type="Proteomes" id="UP001162889"/>
    </source>
</evidence>
<feature type="domain" description="YscD cytoplasmic" evidence="2">
    <location>
        <begin position="16"/>
        <end position="103"/>
    </location>
</feature>
<gene>
    <name evidence="3" type="ORF">KVP70_16205</name>
    <name evidence="4" type="ORF">L1274_004434</name>
</gene>
<evidence type="ECO:0000313" key="5">
    <source>
        <dbReference type="Proteomes" id="UP001155901"/>
    </source>
</evidence>
<dbReference type="RefSeq" id="WP_217943255.1">
    <property type="nucleotide sequence ID" value="NZ_JAHTGR010000008.1"/>
</dbReference>
<keyword evidence="6" id="KW-1185">Reference proteome</keyword>
<comment type="caution">
    <text evidence="3">The sequence shown here is derived from an EMBL/GenBank/DDBJ whole genome shotgun (WGS) entry which is preliminary data.</text>
</comment>
<proteinExistence type="predicted"/>
<feature type="transmembrane region" description="Helical" evidence="1">
    <location>
        <begin position="135"/>
        <end position="155"/>
    </location>
</feature>
<evidence type="ECO:0000259" key="2">
    <source>
        <dbReference type="Pfam" id="PF16697"/>
    </source>
</evidence>
<dbReference type="Pfam" id="PF16697">
    <property type="entry name" value="Yop-YscD_cpl"/>
    <property type="match status" value="1"/>
</dbReference>
<organism evidence="3 5">
    <name type="scientific">Duganella violaceipulchra</name>
    <dbReference type="NCBI Taxonomy" id="2849652"/>
    <lineage>
        <taxon>Bacteria</taxon>
        <taxon>Pseudomonadati</taxon>
        <taxon>Pseudomonadota</taxon>
        <taxon>Betaproteobacteria</taxon>
        <taxon>Burkholderiales</taxon>
        <taxon>Oxalobacteraceae</taxon>
        <taxon>Telluria group</taxon>
        <taxon>Duganella</taxon>
    </lineage>
</organism>
<evidence type="ECO:0000313" key="4">
    <source>
        <dbReference type="EMBL" id="MCP2010692.1"/>
    </source>
</evidence>
<reference evidence="3" key="1">
    <citation type="submission" date="2021-07" db="EMBL/GenBank/DDBJ databases">
        <title>Characterization of violacein-producing bacteria and related species.</title>
        <authorList>
            <person name="Wilson H.S."/>
            <person name="De Leon M.E."/>
        </authorList>
    </citation>
    <scope>NUCLEOTIDE SEQUENCE</scope>
    <source>
        <strain evidence="3">HSC-15S17</strain>
    </source>
</reference>
<sequence>MSTAYPTLGPDGLELRVLTGLHAGAALPLDSQAVLLGSDEACDVILLDPDILPRHMRLLPSDGHWLLESATPAYDRLGQEVAGGAPMLAGEPLRVGGTWVALFARAAPWDDSAVPAWAEAATPAAPRLRRRWPPALFALSALLALLAAGAGLLSWSVRAPVTSACAAEPAPIVGADAPVADAEGVRKEAVRVLGERALLDLVSIVYDAEHLSLEAQLDEAETRRFDGALAALHRSLGSAVAIDVKLVPMAVTPPFEVREIVSGPGAHVTLANGQVIYEGGSAGGYRLLAIHPGKLLFSGRRQIELPW</sequence>
<dbReference type="AlphaFoldDB" id="A0AA41H8A9"/>
<keyword evidence="1" id="KW-1133">Transmembrane helix</keyword>
<name>A0AA41H8A9_9BURK</name>
<accession>A0AA41H8A9</accession>
<keyword evidence="1" id="KW-0812">Transmembrane</keyword>
<reference evidence="4" key="2">
    <citation type="submission" date="2022-03" db="EMBL/GenBank/DDBJ databases">
        <title>Genome Encyclopedia of Bacteria and Archaea VI: Functional Genomics of Type Strains.</title>
        <authorList>
            <person name="Whitman W."/>
        </authorList>
    </citation>
    <scope>NUCLEOTIDE SEQUENCE</scope>
    <source>
        <strain evidence="4">HSC-15S17</strain>
    </source>
</reference>
<protein>
    <submittedName>
        <fullName evidence="4">Type III secretion protein D</fullName>
    </submittedName>
</protein>
<evidence type="ECO:0000256" key="1">
    <source>
        <dbReference type="SAM" id="Phobius"/>
    </source>
</evidence>
<dbReference type="Proteomes" id="UP001162889">
    <property type="component" value="Unassembled WGS sequence"/>
</dbReference>
<evidence type="ECO:0000313" key="3">
    <source>
        <dbReference type="EMBL" id="MBV6322485.1"/>
    </source>
</evidence>
<keyword evidence="1" id="KW-0472">Membrane</keyword>
<dbReference type="EMBL" id="JALJZU010000009">
    <property type="protein sequence ID" value="MCP2010692.1"/>
    <property type="molecule type" value="Genomic_DNA"/>
</dbReference>
<dbReference type="EMBL" id="JAHTGR010000008">
    <property type="protein sequence ID" value="MBV6322485.1"/>
    <property type="molecule type" value="Genomic_DNA"/>
</dbReference>
<dbReference type="InterPro" id="IPR032030">
    <property type="entry name" value="YscD_cytoplasmic_dom"/>
</dbReference>